<name>A0A1N6HD01_9BACT</name>
<dbReference type="OrthoDB" id="839653at2"/>
<dbReference type="RefSeq" id="WP_074226513.1">
    <property type="nucleotide sequence ID" value="NZ_FSRC01000003.1"/>
</dbReference>
<protein>
    <submittedName>
        <fullName evidence="1">Uncharacterized protein</fullName>
    </submittedName>
</protein>
<organism evidence="1 2">
    <name type="scientific">Algoriphagus halophilus</name>
    <dbReference type="NCBI Taxonomy" id="226505"/>
    <lineage>
        <taxon>Bacteria</taxon>
        <taxon>Pseudomonadati</taxon>
        <taxon>Bacteroidota</taxon>
        <taxon>Cytophagia</taxon>
        <taxon>Cytophagales</taxon>
        <taxon>Cyclobacteriaceae</taxon>
        <taxon>Algoriphagus</taxon>
    </lineage>
</organism>
<accession>A0A1N6HD01</accession>
<keyword evidence="2" id="KW-1185">Reference proteome</keyword>
<gene>
    <name evidence="1" type="ORF">SAMN05444394_3751</name>
</gene>
<dbReference type="Proteomes" id="UP000185221">
    <property type="component" value="Unassembled WGS sequence"/>
</dbReference>
<reference evidence="2" key="1">
    <citation type="submission" date="2016-11" db="EMBL/GenBank/DDBJ databases">
        <authorList>
            <person name="Varghese N."/>
            <person name="Submissions S."/>
        </authorList>
    </citation>
    <scope>NUCLEOTIDE SEQUENCE [LARGE SCALE GENOMIC DNA]</scope>
    <source>
        <strain evidence="2">DSM 15292</strain>
    </source>
</reference>
<evidence type="ECO:0000313" key="1">
    <source>
        <dbReference type="EMBL" id="SIO17704.1"/>
    </source>
</evidence>
<sequence length="81" mass="9304">MQIQKLEKTIPEVVQKLEKLKIGDSLAAELTWCWGSFKYDHNPEGVIEKSQKAIELLKEARETNSRAVSKKLLEDFEKSLS</sequence>
<dbReference type="AlphaFoldDB" id="A0A1N6HD01"/>
<proteinExistence type="predicted"/>
<evidence type="ECO:0000313" key="2">
    <source>
        <dbReference type="Proteomes" id="UP000185221"/>
    </source>
</evidence>
<dbReference type="EMBL" id="FSRC01000003">
    <property type="protein sequence ID" value="SIO17704.1"/>
    <property type="molecule type" value="Genomic_DNA"/>
</dbReference>